<dbReference type="AlphaFoldDB" id="A0A2T6ABP9"/>
<organism evidence="1 2">
    <name type="scientific">Gemmobacter caeni</name>
    <dbReference type="NCBI Taxonomy" id="589035"/>
    <lineage>
        <taxon>Bacteria</taxon>
        <taxon>Pseudomonadati</taxon>
        <taxon>Pseudomonadota</taxon>
        <taxon>Alphaproteobacteria</taxon>
        <taxon>Rhodobacterales</taxon>
        <taxon>Paracoccaceae</taxon>
        <taxon>Gemmobacter</taxon>
    </lineage>
</organism>
<dbReference type="Proteomes" id="UP000244224">
    <property type="component" value="Unassembled WGS sequence"/>
</dbReference>
<reference evidence="1 2" key="1">
    <citation type="submission" date="2018-04" db="EMBL/GenBank/DDBJ databases">
        <title>Genomic Encyclopedia of Archaeal and Bacterial Type Strains, Phase II (KMG-II): from individual species to whole genera.</title>
        <authorList>
            <person name="Goeker M."/>
        </authorList>
    </citation>
    <scope>NUCLEOTIDE SEQUENCE [LARGE SCALE GENOMIC DNA]</scope>
    <source>
        <strain evidence="1 2">DSM 21823</strain>
    </source>
</reference>
<protein>
    <submittedName>
        <fullName evidence="1">Uncharacterized protein</fullName>
    </submittedName>
</protein>
<gene>
    <name evidence="1" type="ORF">C8N34_13122</name>
</gene>
<comment type="caution">
    <text evidence="1">The sequence shown here is derived from an EMBL/GenBank/DDBJ whole genome shotgun (WGS) entry which is preliminary data.</text>
</comment>
<keyword evidence="2" id="KW-1185">Reference proteome</keyword>
<sequence length="64" mass="6958">MMSRNPVTGVSVVIERRIEDMMTRADRDEFDPYLLPGDAIACYDSAVTNIADVARVVGTVLGSP</sequence>
<dbReference type="EMBL" id="QBKP01000031">
    <property type="protein sequence ID" value="PTX41238.1"/>
    <property type="molecule type" value="Genomic_DNA"/>
</dbReference>
<accession>A0A2T6ABP9</accession>
<name>A0A2T6ABP9_9RHOB</name>
<proteinExistence type="predicted"/>
<evidence type="ECO:0000313" key="2">
    <source>
        <dbReference type="Proteomes" id="UP000244224"/>
    </source>
</evidence>
<evidence type="ECO:0000313" key="1">
    <source>
        <dbReference type="EMBL" id="PTX41238.1"/>
    </source>
</evidence>